<dbReference type="SUPFAM" id="SSF141371">
    <property type="entry name" value="PilZ domain-like"/>
    <property type="match status" value="2"/>
</dbReference>
<evidence type="ECO:0000256" key="1">
    <source>
        <dbReference type="SAM" id="MobiDB-lite"/>
    </source>
</evidence>
<reference evidence="4" key="1">
    <citation type="submission" date="2016-10" db="EMBL/GenBank/DDBJ databases">
        <authorList>
            <person name="Varghese N."/>
            <person name="Submissions S."/>
        </authorList>
    </citation>
    <scope>NUCLEOTIDE SEQUENCE [LARGE SCALE GENOMIC DNA]</scope>
    <source>
        <strain evidence="4">CGMCC 1.9113</strain>
    </source>
</reference>
<feature type="compositionally biased region" description="Basic and acidic residues" evidence="1">
    <location>
        <begin position="1"/>
        <end position="21"/>
    </location>
</feature>
<feature type="region of interest" description="Disordered" evidence="1">
    <location>
        <begin position="1"/>
        <end position="22"/>
    </location>
</feature>
<dbReference type="Gene3D" id="2.40.10.220">
    <property type="entry name" value="predicted glycosyltransferase like domains"/>
    <property type="match status" value="1"/>
</dbReference>
<dbReference type="AlphaFoldDB" id="A0A1I5TXC3"/>
<dbReference type="GO" id="GO:0035438">
    <property type="term" value="F:cyclic-di-GMP binding"/>
    <property type="evidence" value="ECO:0007669"/>
    <property type="project" value="InterPro"/>
</dbReference>
<name>A0A1I5TXC3_9SPHN</name>
<keyword evidence="4" id="KW-1185">Reference proteome</keyword>
<protein>
    <submittedName>
        <fullName evidence="3">PilZ domain-containing protein</fullName>
    </submittedName>
</protein>
<feature type="domain" description="PilZ" evidence="2">
    <location>
        <begin position="30"/>
        <end position="102"/>
    </location>
</feature>
<dbReference type="STRING" id="634430.SAMN04488241_109106"/>
<sequence>MLSDQPEHAGDDPLAAADRRSGGKRHQSVLLVGRVQRGGVDGACVVHDISQHGLMARFPEAPAVGDELVVEVRGLPPMRGTVRWVKGRKAGLQFAESQPIEQVFQLKRDDGLVSRPPRFALSGPVTLRLEGERVTAEAVDISAGGVKLATGEAVDAGQTGQVTLVDTGTALFGRICWAQGGQLGFRFCAPLPLDALSRILER</sequence>
<evidence type="ECO:0000313" key="3">
    <source>
        <dbReference type="EMBL" id="SFP87257.1"/>
    </source>
</evidence>
<dbReference type="EMBL" id="FOXP01000009">
    <property type="protein sequence ID" value="SFP87257.1"/>
    <property type="molecule type" value="Genomic_DNA"/>
</dbReference>
<gene>
    <name evidence="3" type="ORF">SAMN04488241_109106</name>
</gene>
<dbReference type="Pfam" id="PF07238">
    <property type="entry name" value="PilZ"/>
    <property type="match status" value="2"/>
</dbReference>
<dbReference type="OrthoDB" id="7929489at2"/>
<evidence type="ECO:0000259" key="2">
    <source>
        <dbReference type="Pfam" id="PF07238"/>
    </source>
</evidence>
<feature type="domain" description="PilZ" evidence="2">
    <location>
        <begin position="117"/>
        <end position="199"/>
    </location>
</feature>
<organism evidence="3 4">
    <name type="scientific">Sphingomonas rubra</name>
    <dbReference type="NCBI Taxonomy" id="634430"/>
    <lineage>
        <taxon>Bacteria</taxon>
        <taxon>Pseudomonadati</taxon>
        <taxon>Pseudomonadota</taxon>
        <taxon>Alphaproteobacteria</taxon>
        <taxon>Sphingomonadales</taxon>
        <taxon>Sphingomonadaceae</taxon>
        <taxon>Sphingomonas</taxon>
    </lineage>
</organism>
<accession>A0A1I5TXC3</accession>
<evidence type="ECO:0000313" key="4">
    <source>
        <dbReference type="Proteomes" id="UP000199586"/>
    </source>
</evidence>
<dbReference type="Proteomes" id="UP000199586">
    <property type="component" value="Unassembled WGS sequence"/>
</dbReference>
<dbReference type="InterPro" id="IPR009875">
    <property type="entry name" value="PilZ_domain"/>
</dbReference>
<proteinExistence type="predicted"/>
<dbReference type="RefSeq" id="WP_093333894.1">
    <property type="nucleotide sequence ID" value="NZ_FOXP01000009.1"/>
</dbReference>